<dbReference type="HOGENOM" id="CLU_2811879_0_0_1"/>
<gene>
    <name evidence="1" type="ORF">ACLA_009370</name>
</gene>
<dbReference type="EMBL" id="DS027049">
    <property type="protein sequence ID" value="EAW12514.1"/>
    <property type="molecule type" value="Genomic_DNA"/>
</dbReference>
<dbReference type="GeneID" id="4706242"/>
<name>A1C9U6_ASPCL</name>
<reference evidence="1 2" key="1">
    <citation type="journal article" date="2008" name="PLoS Genet.">
        <title>Genomic islands in the pathogenic filamentous fungus Aspergillus fumigatus.</title>
        <authorList>
            <person name="Fedorova N.D."/>
            <person name="Khaldi N."/>
            <person name="Joardar V.S."/>
            <person name="Maiti R."/>
            <person name="Amedeo P."/>
            <person name="Anderson M.J."/>
            <person name="Crabtree J."/>
            <person name="Silva J.C."/>
            <person name="Badger J.H."/>
            <person name="Albarraq A."/>
            <person name="Angiuoli S."/>
            <person name="Bussey H."/>
            <person name="Bowyer P."/>
            <person name="Cotty P.J."/>
            <person name="Dyer P.S."/>
            <person name="Egan A."/>
            <person name="Galens K."/>
            <person name="Fraser-Liggett C.M."/>
            <person name="Haas B.J."/>
            <person name="Inman J.M."/>
            <person name="Kent R."/>
            <person name="Lemieux S."/>
            <person name="Malavazi I."/>
            <person name="Orvis J."/>
            <person name="Roemer T."/>
            <person name="Ronning C.M."/>
            <person name="Sundaram J.P."/>
            <person name="Sutton G."/>
            <person name="Turner G."/>
            <person name="Venter J.C."/>
            <person name="White O.R."/>
            <person name="Whitty B.R."/>
            <person name="Youngman P."/>
            <person name="Wolfe K.H."/>
            <person name="Goldman G.H."/>
            <person name="Wortman J.R."/>
            <person name="Jiang B."/>
            <person name="Denning D.W."/>
            <person name="Nierman W.C."/>
        </authorList>
    </citation>
    <scope>NUCLEOTIDE SEQUENCE [LARGE SCALE GENOMIC DNA]</scope>
    <source>
        <strain evidence="2">ATCC 1007 / CBS 513.65 / DSM 816 / NCTC 3887 / NRRL 1</strain>
    </source>
</reference>
<dbReference type="KEGG" id="act:ACLA_009370"/>
<dbReference type="VEuPathDB" id="FungiDB:ACLA_009370"/>
<evidence type="ECO:0000313" key="1">
    <source>
        <dbReference type="EMBL" id="EAW12514.1"/>
    </source>
</evidence>
<keyword evidence="2" id="KW-1185">Reference proteome</keyword>
<dbReference type="AlphaFoldDB" id="A1C9U6"/>
<accession>A1C9U6</accession>
<organism evidence="1 2">
    <name type="scientific">Aspergillus clavatus (strain ATCC 1007 / CBS 513.65 / DSM 816 / NCTC 3887 / NRRL 1 / QM 1276 / 107)</name>
    <dbReference type="NCBI Taxonomy" id="344612"/>
    <lineage>
        <taxon>Eukaryota</taxon>
        <taxon>Fungi</taxon>
        <taxon>Dikarya</taxon>
        <taxon>Ascomycota</taxon>
        <taxon>Pezizomycotina</taxon>
        <taxon>Eurotiomycetes</taxon>
        <taxon>Eurotiomycetidae</taxon>
        <taxon>Eurotiales</taxon>
        <taxon>Aspergillaceae</taxon>
        <taxon>Aspergillus</taxon>
        <taxon>Aspergillus subgen. Fumigati</taxon>
    </lineage>
</organism>
<sequence length="67" mass="7548">MLLAMIHLRPELVPLFNSSPAVPARMASSFSSFPPLDFVTKCDLVRVGDKRCRALDVMSLHFYMYAS</sequence>
<protein>
    <submittedName>
        <fullName evidence="1">Uncharacterized protein</fullName>
    </submittedName>
</protein>
<dbReference type="Proteomes" id="UP000006701">
    <property type="component" value="Unassembled WGS sequence"/>
</dbReference>
<proteinExistence type="predicted"/>
<evidence type="ECO:0000313" key="2">
    <source>
        <dbReference type="Proteomes" id="UP000006701"/>
    </source>
</evidence>
<dbReference type="RefSeq" id="XP_001273940.1">
    <property type="nucleotide sequence ID" value="XM_001273939.1"/>
</dbReference>